<gene>
    <name evidence="3" type="ORF">UFOVP181_107</name>
    <name evidence="2" type="ORF">UFOVP57_55</name>
</gene>
<dbReference type="EMBL" id="LR796187">
    <property type="protein sequence ID" value="CAB4125144.1"/>
    <property type="molecule type" value="Genomic_DNA"/>
</dbReference>
<feature type="region of interest" description="Disordered" evidence="1">
    <location>
        <begin position="1"/>
        <end position="24"/>
    </location>
</feature>
<sequence>MSMHLEGPWLSTTGKKKGKKKFASAEAKRKAEQLDEQWKAKLKAWGVEAEEKKRKRALSSEVMTSFGPSTPPGRETTRIASQDTGWVTCSKTTDQQYTGTKIKGIGTMHKSNAVPVFSDEEAVDISKMRR</sequence>
<evidence type="ECO:0000313" key="3">
    <source>
        <dbReference type="EMBL" id="CAB5208659.1"/>
    </source>
</evidence>
<reference evidence="3" key="1">
    <citation type="submission" date="2020-05" db="EMBL/GenBank/DDBJ databases">
        <authorList>
            <person name="Chiriac C."/>
            <person name="Salcher M."/>
            <person name="Ghai R."/>
            <person name="Kavagutti S V."/>
        </authorList>
    </citation>
    <scope>NUCLEOTIDE SEQUENCE</scope>
</reference>
<feature type="region of interest" description="Disordered" evidence="1">
    <location>
        <begin position="54"/>
        <end position="77"/>
    </location>
</feature>
<evidence type="ECO:0000313" key="2">
    <source>
        <dbReference type="EMBL" id="CAB4125144.1"/>
    </source>
</evidence>
<evidence type="ECO:0000256" key="1">
    <source>
        <dbReference type="SAM" id="MobiDB-lite"/>
    </source>
</evidence>
<accession>A0A6J7WDB2</accession>
<proteinExistence type="predicted"/>
<organism evidence="3">
    <name type="scientific">uncultured Caudovirales phage</name>
    <dbReference type="NCBI Taxonomy" id="2100421"/>
    <lineage>
        <taxon>Viruses</taxon>
        <taxon>Duplodnaviria</taxon>
        <taxon>Heunggongvirae</taxon>
        <taxon>Uroviricota</taxon>
        <taxon>Caudoviricetes</taxon>
        <taxon>Peduoviridae</taxon>
        <taxon>Maltschvirus</taxon>
        <taxon>Maltschvirus maltsch</taxon>
    </lineage>
</organism>
<dbReference type="EMBL" id="LR798231">
    <property type="protein sequence ID" value="CAB5208659.1"/>
    <property type="molecule type" value="Genomic_DNA"/>
</dbReference>
<name>A0A6J7WDB2_9CAUD</name>
<protein>
    <submittedName>
        <fullName evidence="3">Uncharacterized protein</fullName>
    </submittedName>
</protein>